<evidence type="ECO:0000313" key="2">
    <source>
        <dbReference type="EMBL" id="CAD8237938.1"/>
    </source>
</evidence>
<dbReference type="EMBL" id="HBDY01008020">
    <property type="protein sequence ID" value="CAD8237938.1"/>
    <property type="molecule type" value="Transcribed_RNA"/>
</dbReference>
<reference evidence="2" key="1">
    <citation type="submission" date="2021-01" db="EMBL/GenBank/DDBJ databases">
        <authorList>
            <person name="Corre E."/>
            <person name="Pelletier E."/>
            <person name="Niang G."/>
            <person name="Scheremetjew M."/>
            <person name="Finn R."/>
            <person name="Kale V."/>
            <person name="Holt S."/>
            <person name="Cochrane G."/>
            <person name="Meng A."/>
            <person name="Brown T."/>
            <person name="Cohen L."/>
        </authorList>
    </citation>
    <scope>NUCLEOTIDE SEQUENCE</scope>
    <source>
        <strain evidence="2">RCC1614</strain>
    </source>
</reference>
<feature type="region of interest" description="Disordered" evidence="1">
    <location>
        <begin position="116"/>
        <end position="191"/>
    </location>
</feature>
<sequence>MGSSLTFERRRDANGFLVDGRGGGRRLRFYSPLPPSRRATIHFERRRAVITRTTTTDDRTTTTRDDARCMMSFQRDAAGAGAPPPSRGLVFFQSARSAATPLSALAFIAERCAGLDPEHHTHETEKKERRAPPAARRGGWGRMDEEGGGLGDEEDGRPIATLSTSGARLGGNTTRHDTTRLEKSTARTERR</sequence>
<protein>
    <submittedName>
        <fullName evidence="2">Uncharacterized protein</fullName>
    </submittedName>
</protein>
<feature type="compositionally biased region" description="Basic and acidic residues" evidence="1">
    <location>
        <begin position="116"/>
        <end position="131"/>
    </location>
</feature>
<accession>A0A7R9Y0D6</accession>
<organism evidence="2">
    <name type="scientific">Micromonas pusilla</name>
    <name type="common">Picoplanktonic green alga</name>
    <name type="synonym">Chromulina pusilla</name>
    <dbReference type="NCBI Taxonomy" id="38833"/>
    <lineage>
        <taxon>Eukaryota</taxon>
        <taxon>Viridiplantae</taxon>
        <taxon>Chlorophyta</taxon>
        <taxon>Mamiellophyceae</taxon>
        <taxon>Mamiellales</taxon>
        <taxon>Mamiellaceae</taxon>
        <taxon>Micromonas</taxon>
    </lineage>
</organism>
<gene>
    <name evidence="2" type="ORF">MPUS1402_LOCUS5936</name>
</gene>
<evidence type="ECO:0000256" key="1">
    <source>
        <dbReference type="SAM" id="MobiDB-lite"/>
    </source>
</evidence>
<dbReference type="AlphaFoldDB" id="A0A7R9Y0D6"/>
<feature type="compositionally biased region" description="Basic and acidic residues" evidence="1">
    <location>
        <begin position="174"/>
        <end position="191"/>
    </location>
</feature>
<proteinExistence type="predicted"/>
<name>A0A7R9Y0D6_MICPS</name>